<evidence type="ECO:0000259" key="2">
    <source>
        <dbReference type="PROSITE" id="PS51391"/>
    </source>
</evidence>
<dbReference type="InterPro" id="IPR047883">
    <property type="entry name" value="Rtt103-like_CID"/>
</dbReference>
<dbReference type="CDD" id="cd17003">
    <property type="entry name" value="CID_Rtt103"/>
    <property type="match status" value="1"/>
</dbReference>
<gene>
    <name evidence="3" type="ORF">AOQ84DRAFT_370825</name>
</gene>
<dbReference type="SUPFAM" id="SSF48464">
    <property type="entry name" value="ENTH/VHS domain"/>
    <property type="match status" value="1"/>
</dbReference>
<dbReference type="PANTHER" id="PTHR12460:SF0">
    <property type="entry name" value="CID DOMAIN-CONTAINING PROTEIN-RELATED"/>
    <property type="match status" value="1"/>
</dbReference>
<dbReference type="Proteomes" id="UP000250140">
    <property type="component" value="Unassembled WGS sequence"/>
</dbReference>
<dbReference type="GO" id="GO:0031124">
    <property type="term" value="P:mRNA 3'-end processing"/>
    <property type="evidence" value="ECO:0007669"/>
    <property type="project" value="InterPro"/>
</dbReference>
<dbReference type="Gene3D" id="1.25.40.90">
    <property type="match status" value="1"/>
</dbReference>
<accession>A0A8E2JZ93</accession>
<evidence type="ECO:0000313" key="3">
    <source>
        <dbReference type="EMBL" id="OCL14943.1"/>
    </source>
</evidence>
<dbReference type="InterPro" id="IPR006569">
    <property type="entry name" value="CID_dom"/>
</dbReference>
<evidence type="ECO:0000313" key="4">
    <source>
        <dbReference type="Proteomes" id="UP000250140"/>
    </source>
</evidence>
<feature type="region of interest" description="Disordered" evidence="1">
    <location>
        <begin position="380"/>
        <end position="410"/>
    </location>
</feature>
<keyword evidence="4" id="KW-1185">Reference proteome</keyword>
<sequence>MAYTDDAVKAKLSALNETQEGIVTVAQWIMFHRRHADRTAQLWMQRLKDSTASKRLNMIYLANEVVQQSKARRKNEFVNAFTPIVAEATTIAYKGSTNDVQQKLRRVIEVWRQRQIFDLQTQESIEKQIDEVDRTRGSAKKPALGGSLFQNSGSSAPPEFQPLVPLQTQLTKAEVISKPAITSANDEYEKLTNPSNPIPTPPVHAARLSALLKNLANAEGAVAESIKARQSLISGLEKMLETNRVALVAEQTQHAELATRKTAIEGRKREVEDGIMRGLSAAETAALSVTPVPGSTTPELEPPRPNVEELTPPPVESFTPVGTPSAYPTDVPDDVFPEPVAHPVEPVAAPSRLPAVVTARYSSPATAIAPGADLLSSLTHGRSDDGVNGHATVHPGSGGSYKKRKLSRPNAEDEFAAFAGDDAMAGIDADVAGMLEG</sequence>
<organism evidence="3 4">
    <name type="scientific">Glonium stellatum</name>
    <dbReference type="NCBI Taxonomy" id="574774"/>
    <lineage>
        <taxon>Eukaryota</taxon>
        <taxon>Fungi</taxon>
        <taxon>Dikarya</taxon>
        <taxon>Ascomycota</taxon>
        <taxon>Pezizomycotina</taxon>
        <taxon>Dothideomycetes</taxon>
        <taxon>Pleosporomycetidae</taxon>
        <taxon>Gloniales</taxon>
        <taxon>Gloniaceae</taxon>
        <taxon>Glonium</taxon>
    </lineage>
</organism>
<dbReference type="SMART" id="SM00582">
    <property type="entry name" value="RPR"/>
    <property type="match status" value="1"/>
</dbReference>
<name>A0A8E2JZ93_9PEZI</name>
<dbReference type="GO" id="GO:0099122">
    <property type="term" value="F:RNA polymerase II C-terminal domain binding"/>
    <property type="evidence" value="ECO:0007669"/>
    <property type="project" value="InterPro"/>
</dbReference>
<reference evidence="3 4" key="1">
    <citation type="journal article" date="2016" name="Nat. Commun.">
        <title>Ectomycorrhizal ecology is imprinted in the genome of the dominant symbiotic fungus Cenococcum geophilum.</title>
        <authorList>
            <consortium name="DOE Joint Genome Institute"/>
            <person name="Peter M."/>
            <person name="Kohler A."/>
            <person name="Ohm R.A."/>
            <person name="Kuo A."/>
            <person name="Krutzmann J."/>
            <person name="Morin E."/>
            <person name="Arend M."/>
            <person name="Barry K.W."/>
            <person name="Binder M."/>
            <person name="Choi C."/>
            <person name="Clum A."/>
            <person name="Copeland A."/>
            <person name="Grisel N."/>
            <person name="Haridas S."/>
            <person name="Kipfer T."/>
            <person name="LaButti K."/>
            <person name="Lindquist E."/>
            <person name="Lipzen A."/>
            <person name="Maire R."/>
            <person name="Meier B."/>
            <person name="Mihaltcheva S."/>
            <person name="Molinier V."/>
            <person name="Murat C."/>
            <person name="Poggeler S."/>
            <person name="Quandt C.A."/>
            <person name="Sperisen C."/>
            <person name="Tritt A."/>
            <person name="Tisserant E."/>
            <person name="Crous P.W."/>
            <person name="Henrissat B."/>
            <person name="Nehls U."/>
            <person name="Egli S."/>
            <person name="Spatafora J.W."/>
            <person name="Grigoriev I.V."/>
            <person name="Martin F.M."/>
        </authorList>
    </citation>
    <scope>NUCLEOTIDE SEQUENCE [LARGE SCALE GENOMIC DNA]</scope>
    <source>
        <strain evidence="3 4">CBS 207.34</strain>
    </source>
</reference>
<dbReference type="PANTHER" id="PTHR12460">
    <property type="entry name" value="CYCLIN-DEPENDENT KINASE INHIBITOR-RELATED PROTEIN"/>
    <property type="match status" value="1"/>
</dbReference>
<dbReference type="AlphaFoldDB" id="A0A8E2JZ93"/>
<feature type="domain" description="CID" evidence="2">
    <location>
        <begin position="1"/>
        <end position="133"/>
    </location>
</feature>
<dbReference type="InterPro" id="IPR008942">
    <property type="entry name" value="ENTH_VHS"/>
</dbReference>
<feature type="region of interest" description="Disordered" evidence="1">
    <location>
        <begin position="290"/>
        <end position="313"/>
    </location>
</feature>
<dbReference type="OrthoDB" id="10069473at2759"/>
<dbReference type="EMBL" id="KV748505">
    <property type="protein sequence ID" value="OCL14943.1"/>
    <property type="molecule type" value="Genomic_DNA"/>
</dbReference>
<dbReference type="Pfam" id="PF04818">
    <property type="entry name" value="CID"/>
    <property type="match status" value="1"/>
</dbReference>
<evidence type="ECO:0000256" key="1">
    <source>
        <dbReference type="SAM" id="MobiDB-lite"/>
    </source>
</evidence>
<protein>
    <submittedName>
        <fullName evidence="3">DUF618 domain protein</fullName>
    </submittedName>
</protein>
<dbReference type="FunFam" id="1.25.40.90:FF:000030">
    <property type="entry name" value="DUF618 domain protein"/>
    <property type="match status" value="1"/>
</dbReference>
<dbReference type="PROSITE" id="PS51391">
    <property type="entry name" value="CID"/>
    <property type="match status" value="1"/>
</dbReference>
<proteinExistence type="predicted"/>